<name>R9PLG2_AGAAL</name>
<evidence type="ECO:0000256" key="2">
    <source>
        <dbReference type="ARBA" id="ARBA00022448"/>
    </source>
</evidence>
<feature type="transmembrane region" description="Helical" evidence="7">
    <location>
        <begin position="193"/>
        <end position="214"/>
    </location>
</feature>
<feature type="transmembrane region" description="Helical" evidence="7">
    <location>
        <begin position="406"/>
        <end position="429"/>
    </location>
</feature>
<feature type="transmembrane region" description="Helical" evidence="7">
    <location>
        <begin position="315"/>
        <end position="343"/>
    </location>
</feature>
<keyword evidence="5 7" id="KW-0472">Membrane</keyword>
<protein>
    <recommendedName>
        <fullName evidence="6">Transporter</fullName>
    </recommendedName>
</protein>
<evidence type="ECO:0000313" key="9">
    <source>
        <dbReference type="Proteomes" id="UP000014461"/>
    </source>
</evidence>
<dbReference type="Proteomes" id="UP000014461">
    <property type="component" value="Unassembled WGS sequence"/>
</dbReference>
<proteinExistence type="inferred from homology"/>
<feature type="transmembrane region" description="Helical" evidence="7">
    <location>
        <begin position="234"/>
        <end position="262"/>
    </location>
</feature>
<comment type="similarity">
    <text evidence="6">Belongs to the sodium:neurotransmitter symporter (SNF) (TC 2.A.22) family.</text>
</comment>
<dbReference type="GO" id="GO:0016020">
    <property type="term" value="C:membrane"/>
    <property type="evidence" value="ECO:0007669"/>
    <property type="project" value="UniProtKB-SubCell"/>
</dbReference>
<dbReference type="PANTHER" id="PTHR42948:SF1">
    <property type="entry name" value="TRANSPORTER"/>
    <property type="match status" value="1"/>
</dbReference>
<gene>
    <name evidence="8" type="ORF">AALB_2188</name>
</gene>
<evidence type="ECO:0000256" key="1">
    <source>
        <dbReference type="ARBA" id="ARBA00004141"/>
    </source>
</evidence>
<dbReference type="PROSITE" id="PS00610">
    <property type="entry name" value="NA_NEUROTRAN_SYMP_1"/>
    <property type="match status" value="1"/>
</dbReference>
<keyword evidence="4 7" id="KW-1133">Transmembrane helix</keyword>
<keyword evidence="3 6" id="KW-0812">Transmembrane</keyword>
<accession>R9PLG2</accession>
<evidence type="ECO:0000256" key="5">
    <source>
        <dbReference type="ARBA" id="ARBA00023136"/>
    </source>
</evidence>
<dbReference type="CDD" id="cd10336">
    <property type="entry name" value="SLC6sbd_Tyt1-Like"/>
    <property type="match status" value="1"/>
</dbReference>
<dbReference type="SUPFAM" id="SSF161070">
    <property type="entry name" value="SNF-like"/>
    <property type="match status" value="1"/>
</dbReference>
<comment type="subcellular location">
    <subcellularLocation>
        <location evidence="1">Membrane</location>
        <topology evidence="1">Multi-pass membrane protein</topology>
    </subcellularLocation>
</comment>
<dbReference type="InterPro" id="IPR047218">
    <property type="entry name" value="YocR/YhdH-like"/>
</dbReference>
<dbReference type="STRING" id="1331007.AALB_2188"/>
<keyword evidence="6" id="KW-0769">Symport</keyword>
<dbReference type="AlphaFoldDB" id="R9PLG2"/>
<dbReference type="GO" id="GO:0015293">
    <property type="term" value="F:symporter activity"/>
    <property type="evidence" value="ECO:0007669"/>
    <property type="project" value="UniProtKB-KW"/>
</dbReference>
<dbReference type="NCBIfam" id="NF037979">
    <property type="entry name" value="Na_transp"/>
    <property type="match status" value="1"/>
</dbReference>
<feature type="transmembrane region" description="Helical" evidence="7">
    <location>
        <begin position="28"/>
        <end position="45"/>
    </location>
</feature>
<feature type="transmembrane region" description="Helical" evidence="7">
    <location>
        <begin position="450"/>
        <end position="470"/>
    </location>
</feature>
<organism evidence="8 9">
    <name type="scientific">Agarivorans albus MKT 106</name>
    <dbReference type="NCBI Taxonomy" id="1331007"/>
    <lineage>
        <taxon>Bacteria</taxon>
        <taxon>Pseudomonadati</taxon>
        <taxon>Pseudomonadota</taxon>
        <taxon>Gammaproteobacteria</taxon>
        <taxon>Alteromonadales</taxon>
        <taxon>Alteromonadaceae</taxon>
        <taxon>Agarivorans</taxon>
    </lineage>
</organism>
<dbReference type="PRINTS" id="PR00176">
    <property type="entry name" value="NANEUSMPORT"/>
</dbReference>
<evidence type="ECO:0000256" key="4">
    <source>
        <dbReference type="ARBA" id="ARBA00022989"/>
    </source>
</evidence>
<feature type="transmembrane region" description="Helical" evidence="7">
    <location>
        <begin position="106"/>
        <end position="132"/>
    </location>
</feature>
<evidence type="ECO:0000256" key="7">
    <source>
        <dbReference type="SAM" id="Phobius"/>
    </source>
</evidence>
<feature type="transmembrane region" description="Helical" evidence="7">
    <location>
        <begin position="167"/>
        <end position="186"/>
    </location>
</feature>
<keyword evidence="9" id="KW-1185">Reference proteome</keyword>
<reference evidence="8" key="1">
    <citation type="journal article" date="2013" name="Genome Announc.">
        <title>Draft Genome Sequence of Agarivorans albus Strain MKT 106T, an Agarolytic Marine Bacterium.</title>
        <authorList>
            <person name="Yasuike M."/>
            <person name="Nakamura Y."/>
            <person name="Kai W."/>
            <person name="Fujiwara A."/>
            <person name="Fukui Y."/>
            <person name="Satomi M."/>
            <person name="Sano M."/>
        </authorList>
    </citation>
    <scope>NUCLEOTIDE SEQUENCE [LARGE SCALE GENOMIC DNA]</scope>
</reference>
<dbReference type="Pfam" id="PF00209">
    <property type="entry name" value="SNF"/>
    <property type="match status" value="2"/>
</dbReference>
<feature type="transmembrane region" description="Helical" evidence="7">
    <location>
        <begin position="363"/>
        <end position="386"/>
    </location>
</feature>
<evidence type="ECO:0000256" key="6">
    <source>
        <dbReference type="RuleBase" id="RU003732"/>
    </source>
</evidence>
<dbReference type="EMBL" id="BARX01000013">
    <property type="protein sequence ID" value="GAD02108.1"/>
    <property type="molecule type" value="Genomic_DNA"/>
</dbReference>
<dbReference type="PANTHER" id="PTHR42948">
    <property type="entry name" value="TRANSPORTER"/>
    <property type="match status" value="1"/>
</dbReference>
<evidence type="ECO:0000256" key="3">
    <source>
        <dbReference type="ARBA" id="ARBA00022692"/>
    </source>
</evidence>
<sequence>MDAISKHNIKEKIMSNNTSVSNRWSSNFAYILAATGAAVGLGNIWKFPYIMGENGGGAFVLVYLLCILFIGIPVMMAEVYLGKQGRSTPANAVAKVAIENGRSKNWAFIGGMGVLAGFLVLSFYIVIAGWAVAYVFKSAGGDISAAAGDAKQIGALFDALTSDPKQLVLWATLVIVGTVVVLAKGVTKGLERIVTLLMPALFVLLTIIMIYAAVTGDFGAAVSFMFSPDFSKLTINGVLMALGHAFFTLSLSSGIMMVYGAYLPEGASIAKTSIYIAIADTVVALMAGLAIYPIVFANGIEPSAGPGLLFVSLPIAFGTMPLGGVISTVFFVMVTVAAFTSALALLESTSAYLVERKGFRRNVAAVVSGSAVWLLSLGTIGSFAGWEIFQFEESPMGKNFFEVLDYITANILLPLGGLFISVFVGWIVQADKVKQGMGLESQAFQMFSKSVRFISPIAIAVVFLNAIGLLSF</sequence>
<feature type="transmembrane region" description="Helical" evidence="7">
    <location>
        <begin position="57"/>
        <end position="81"/>
    </location>
</feature>
<comment type="caution">
    <text evidence="8">The sequence shown here is derived from an EMBL/GenBank/DDBJ whole genome shotgun (WGS) entry which is preliminary data.</text>
</comment>
<dbReference type="InterPro" id="IPR037272">
    <property type="entry name" value="SNS_sf"/>
</dbReference>
<feature type="transmembrane region" description="Helical" evidence="7">
    <location>
        <begin position="274"/>
        <end position="295"/>
    </location>
</feature>
<keyword evidence="2 6" id="KW-0813">Transport</keyword>
<evidence type="ECO:0000313" key="8">
    <source>
        <dbReference type="EMBL" id="GAD02108.1"/>
    </source>
</evidence>
<dbReference type="PROSITE" id="PS50267">
    <property type="entry name" value="NA_NEUROTRAN_SYMP_3"/>
    <property type="match status" value="1"/>
</dbReference>
<dbReference type="InterPro" id="IPR000175">
    <property type="entry name" value="Na/ntran_symport"/>
</dbReference>